<evidence type="ECO:0000256" key="1">
    <source>
        <dbReference type="SAM" id="Phobius"/>
    </source>
</evidence>
<keyword evidence="1" id="KW-0812">Transmembrane</keyword>
<comment type="caution">
    <text evidence="2">The sequence shown here is derived from an EMBL/GenBank/DDBJ whole genome shotgun (WGS) entry which is preliminary data.</text>
</comment>
<protein>
    <recommendedName>
        <fullName evidence="4">Transmembrane protein 177</fullName>
    </recommendedName>
</protein>
<name>A0AAU9VDH2_EUPED</name>
<feature type="transmembrane region" description="Helical" evidence="1">
    <location>
        <begin position="172"/>
        <end position="189"/>
    </location>
</feature>
<proteinExistence type="predicted"/>
<gene>
    <name evidence="2" type="ORF">EEDITHA_LOCUS22242</name>
</gene>
<dbReference type="AlphaFoldDB" id="A0AAU9VDH2"/>
<dbReference type="EMBL" id="CAKOGL010000031">
    <property type="protein sequence ID" value="CAH2108293.1"/>
    <property type="molecule type" value="Genomic_DNA"/>
</dbReference>
<dbReference type="Proteomes" id="UP001153954">
    <property type="component" value="Unassembled WGS sequence"/>
</dbReference>
<keyword evidence="1" id="KW-1133">Transmembrane helix</keyword>
<dbReference type="InterPro" id="IPR026620">
    <property type="entry name" value="TMEM177"/>
</dbReference>
<organism evidence="2 3">
    <name type="scientific">Euphydryas editha</name>
    <name type="common">Edith's checkerspot</name>
    <dbReference type="NCBI Taxonomy" id="104508"/>
    <lineage>
        <taxon>Eukaryota</taxon>
        <taxon>Metazoa</taxon>
        <taxon>Ecdysozoa</taxon>
        <taxon>Arthropoda</taxon>
        <taxon>Hexapoda</taxon>
        <taxon>Insecta</taxon>
        <taxon>Pterygota</taxon>
        <taxon>Neoptera</taxon>
        <taxon>Endopterygota</taxon>
        <taxon>Lepidoptera</taxon>
        <taxon>Glossata</taxon>
        <taxon>Ditrysia</taxon>
        <taxon>Papilionoidea</taxon>
        <taxon>Nymphalidae</taxon>
        <taxon>Nymphalinae</taxon>
        <taxon>Euphydryas</taxon>
    </lineage>
</organism>
<dbReference type="PANTHER" id="PTHR21824">
    <property type="entry name" value="TRANSMEMBRANE PROTEIN 177"/>
    <property type="match status" value="1"/>
</dbReference>
<evidence type="ECO:0008006" key="4">
    <source>
        <dbReference type="Google" id="ProtNLM"/>
    </source>
</evidence>
<evidence type="ECO:0000313" key="3">
    <source>
        <dbReference type="Proteomes" id="UP001153954"/>
    </source>
</evidence>
<accession>A0AAU9VDH2</accession>
<keyword evidence="3" id="KW-1185">Reference proteome</keyword>
<feature type="transmembrane region" description="Helical" evidence="1">
    <location>
        <begin position="209"/>
        <end position="225"/>
    </location>
</feature>
<sequence>MSAKKPISWFLTERGRKFSFAVVTGTGIALTTARFAPHTFFLGYYKDFVHYYSNGKPGELSDDLKKKYEKCLDLLKVSQVHRKLIEPFSVFGYDLFHAGSTSSKFGAIVGIPVNFTYKSLDDVEKQNVQVNQKKVDLSSEIGKKLGEALILPDKVKEFAICREILMTQNNKVMFESVYPFMSIFLVYNLSQYLNRRLNLYAAPLNARVVLYSIVGLFGLGVYFLMKDVTEIHYETSVDMKLCELGPDFVESGVIFYEKLLQRNQALRELMGKEGEKKYTKLGNENYGLRQPHVALIHRKQFFDLKLKESKEKLNDNFNNNTNSSES</sequence>
<dbReference type="PANTHER" id="PTHR21824:SF4">
    <property type="entry name" value="TRANSMEMBRANE PROTEIN 177"/>
    <property type="match status" value="1"/>
</dbReference>
<reference evidence="2" key="1">
    <citation type="submission" date="2022-03" db="EMBL/GenBank/DDBJ databases">
        <authorList>
            <person name="Tunstrom K."/>
        </authorList>
    </citation>
    <scope>NUCLEOTIDE SEQUENCE</scope>
</reference>
<dbReference type="GO" id="GO:0016020">
    <property type="term" value="C:membrane"/>
    <property type="evidence" value="ECO:0007669"/>
    <property type="project" value="TreeGrafter"/>
</dbReference>
<keyword evidence="1" id="KW-0472">Membrane</keyword>
<evidence type="ECO:0000313" key="2">
    <source>
        <dbReference type="EMBL" id="CAH2108293.1"/>
    </source>
</evidence>